<accession>A0A8J2LHM1</accession>
<keyword evidence="4" id="KW-1185">Reference proteome</keyword>
<dbReference type="Proteomes" id="UP000708208">
    <property type="component" value="Unassembled WGS sequence"/>
</dbReference>
<sequence>MALRILTISFLIVTTLSRSIHKLSTAVPSFRGERDLSPEFNVVWEVFEEEKSIAFTVRVKTVGWIEFGISDPNAKNRSDGILGGVKDGEPYFDDYHFSFDTTPLKDQSQDWTLTDANEKDGITTLSFWRKFNTRDDREDVIIKCTVAIKGLRIRAYSV</sequence>
<dbReference type="PANTHER" id="PTHR10157">
    <property type="entry name" value="DOPAMINE BETA HYDROXYLASE RELATED"/>
    <property type="match status" value="1"/>
</dbReference>
<gene>
    <name evidence="3" type="ORF">AFUS01_LOCUS41684</name>
</gene>
<dbReference type="InterPro" id="IPR005018">
    <property type="entry name" value="DOMON_domain"/>
</dbReference>
<feature type="signal peptide" evidence="1">
    <location>
        <begin position="1"/>
        <end position="17"/>
    </location>
</feature>
<organism evidence="3 4">
    <name type="scientific">Allacma fusca</name>
    <dbReference type="NCBI Taxonomy" id="39272"/>
    <lineage>
        <taxon>Eukaryota</taxon>
        <taxon>Metazoa</taxon>
        <taxon>Ecdysozoa</taxon>
        <taxon>Arthropoda</taxon>
        <taxon>Hexapoda</taxon>
        <taxon>Collembola</taxon>
        <taxon>Symphypleona</taxon>
        <taxon>Sminthuridae</taxon>
        <taxon>Allacma</taxon>
    </lineage>
</organism>
<feature type="domain" description="DOMON" evidence="2">
    <location>
        <begin position="38"/>
        <end position="158"/>
    </location>
</feature>
<dbReference type="GO" id="GO:0005615">
    <property type="term" value="C:extracellular space"/>
    <property type="evidence" value="ECO:0007669"/>
    <property type="project" value="TreeGrafter"/>
</dbReference>
<dbReference type="GO" id="GO:0042420">
    <property type="term" value="P:dopamine catabolic process"/>
    <property type="evidence" value="ECO:0007669"/>
    <property type="project" value="TreeGrafter"/>
</dbReference>
<proteinExistence type="predicted"/>
<dbReference type="AlphaFoldDB" id="A0A8J2LHM1"/>
<dbReference type="CDD" id="cd09631">
    <property type="entry name" value="DOMON_DOH"/>
    <property type="match status" value="1"/>
</dbReference>
<dbReference type="GO" id="GO:0042421">
    <property type="term" value="P:norepinephrine biosynthetic process"/>
    <property type="evidence" value="ECO:0007669"/>
    <property type="project" value="TreeGrafter"/>
</dbReference>
<dbReference type="InterPro" id="IPR000945">
    <property type="entry name" value="DBH-like"/>
</dbReference>
<dbReference type="GO" id="GO:0030667">
    <property type="term" value="C:secretory granule membrane"/>
    <property type="evidence" value="ECO:0007669"/>
    <property type="project" value="TreeGrafter"/>
</dbReference>
<reference evidence="3" key="1">
    <citation type="submission" date="2021-06" db="EMBL/GenBank/DDBJ databases">
        <authorList>
            <person name="Hodson N. C."/>
            <person name="Mongue J. A."/>
            <person name="Jaron S. K."/>
        </authorList>
    </citation>
    <scope>NUCLEOTIDE SEQUENCE</scope>
</reference>
<keyword evidence="1" id="KW-0732">Signal</keyword>
<comment type="caution">
    <text evidence="3">The sequence shown here is derived from an EMBL/GenBank/DDBJ whole genome shotgun (WGS) entry which is preliminary data.</text>
</comment>
<dbReference type="EMBL" id="CAJVCH010562884">
    <property type="protein sequence ID" value="CAG7831968.1"/>
    <property type="molecule type" value="Genomic_DNA"/>
</dbReference>
<dbReference type="GO" id="GO:0004500">
    <property type="term" value="F:dopamine beta-monooxygenase activity"/>
    <property type="evidence" value="ECO:0007669"/>
    <property type="project" value="InterPro"/>
</dbReference>
<evidence type="ECO:0000313" key="3">
    <source>
        <dbReference type="EMBL" id="CAG7831968.1"/>
    </source>
</evidence>
<dbReference type="GO" id="GO:0006589">
    <property type="term" value="P:octopamine biosynthetic process"/>
    <property type="evidence" value="ECO:0007669"/>
    <property type="project" value="TreeGrafter"/>
</dbReference>
<evidence type="ECO:0000313" key="4">
    <source>
        <dbReference type="Proteomes" id="UP000708208"/>
    </source>
</evidence>
<evidence type="ECO:0000259" key="2">
    <source>
        <dbReference type="PROSITE" id="PS50836"/>
    </source>
</evidence>
<protein>
    <recommendedName>
        <fullName evidence="2">DOMON domain-containing protein</fullName>
    </recommendedName>
</protein>
<dbReference type="Pfam" id="PF03351">
    <property type="entry name" value="DOMON"/>
    <property type="match status" value="1"/>
</dbReference>
<feature type="chain" id="PRO_5035307040" description="DOMON domain-containing protein" evidence="1">
    <location>
        <begin position="18"/>
        <end position="158"/>
    </location>
</feature>
<name>A0A8J2LHM1_9HEXA</name>
<dbReference type="OrthoDB" id="19261at2759"/>
<evidence type="ECO:0000256" key="1">
    <source>
        <dbReference type="SAM" id="SignalP"/>
    </source>
</evidence>
<dbReference type="PROSITE" id="PS50836">
    <property type="entry name" value="DOMON"/>
    <property type="match status" value="1"/>
</dbReference>
<dbReference type="InterPro" id="IPR045266">
    <property type="entry name" value="DOH_DOMON"/>
</dbReference>
<dbReference type="PANTHER" id="PTHR10157:SF23">
    <property type="entry name" value="MOXD1 HOMOLOG 1"/>
    <property type="match status" value="1"/>
</dbReference>